<dbReference type="OrthoDB" id="9795292at2"/>
<comment type="caution">
    <text evidence="4">The sequence shown here is derived from an EMBL/GenBank/DDBJ whole genome shotgun (WGS) entry which is preliminary data.</text>
</comment>
<dbReference type="Proteomes" id="UP000228593">
    <property type="component" value="Unassembled WGS sequence"/>
</dbReference>
<keyword evidence="3" id="KW-0472">Membrane</keyword>
<feature type="transmembrane region" description="Helical" evidence="3">
    <location>
        <begin position="425"/>
        <end position="444"/>
    </location>
</feature>
<accession>A0A2G8T083</accession>
<dbReference type="AlphaFoldDB" id="A0A2G8T083"/>
<keyword evidence="3" id="KW-0812">Transmembrane</keyword>
<dbReference type="InterPro" id="IPR014345">
    <property type="entry name" value="XrtA_polysacc_chain"/>
</dbReference>
<feature type="region of interest" description="Disordered" evidence="2">
    <location>
        <begin position="298"/>
        <end position="318"/>
    </location>
</feature>
<protein>
    <submittedName>
        <fullName evidence="4">Chain length-determining protein</fullName>
    </submittedName>
</protein>
<keyword evidence="5" id="KW-1185">Reference proteome</keyword>
<dbReference type="GO" id="GO:0005886">
    <property type="term" value="C:plasma membrane"/>
    <property type="evidence" value="ECO:0007669"/>
    <property type="project" value="TreeGrafter"/>
</dbReference>
<dbReference type="PANTHER" id="PTHR32309:SF13">
    <property type="entry name" value="FERRIC ENTEROBACTIN TRANSPORT PROTEIN FEPE"/>
    <property type="match status" value="1"/>
</dbReference>
<keyword evidence="3" id="KW-1133">Transmembrane helix</keyword>
<dbReference type="InterPro" id="IPR050445">
    <property type="entry name" value="Bact_polysacc_biosynth/exp"/>
</dbReference>
<reference evidence="4 5" key="1">
    <citation type="submission" date="2017-10" db="EMBL/GenBank/DDBJ databases">
        <title>Massilia psychrophilum sp. nov., a novel purple-pigmented bacterium isolated from Tianshan glacier, Xinjiang Municipality, China.</title>
        <authorList>
            <person name="Wang H."/>
        </authorList>
    </citation>
    <scope>NUCLEOTIDE SEQUENCE [LARGE SCALE GENOMIC DNA]</scope>
    <source>
        <strain evidence="4 5">JCM 30813</strain>
    </source>
</reference>
<sequence length="512" mass="56784">MAELTAVILTFLKAIGKYRWYAVVISWVVALIGWAVVYKLPNDYQASARVYVDTQSILKPLMAGMTTLPNLDQQVIFMRRTLISRPNVERVMRMADLDVKTSSANDHEKLVNELMAQIKILGTERDDIYTITYNNPNPKLGKEVVQSLLTIFVEGSFGGKKQDSEKAVQFIDDQIKSYEEKLASAESAMKDFKIRNMGLLPRQGDYSGKMADVSDALSQAKLELLEAEQARNAIKRQIAGDDPVPAVGAEAVEQSDPNPELDGRIDALNKQLDTMRLQYTEAHPDILAAKRLLGQLQERKKEEAKKKKRSADPGANYSPMLQQMNVALSVAEARVASLRARVDEYNARNAAMRSQSNAAPEVEAQLAQLNRDYAVNRDNYQKLVERRESAKLSGDLSSATDMLTFRVIDPPTVPLAPAGPNRPRLFSLVFVGALVAGLAMALLMSQVRPTFLSQGSLREVTGVPILGSIGMNWTNEHKVKRRRRLYAMAASVLALFSAYGSVMALILIRPSL</sequence>
<proteinExistence type="predicted"/>
<feature type="transmembrane region" description="Helical" evidence="3">
    <location>
        <begin position="485"/>
        <end position="508"/>
    </location>
</feature>
<feature type="transmembrane region" description="Helical" evidence="3">
    <location>
        <begin position="20"/>
        <end position="40"/>
    </location>
</feature>
<evidence type="ECO:0000256" key="3">
    <source>
        <dbReference type="SAM" id="Phobius"/>
    </source>
</evidence>
<dbReference type="RefSeq" id="WP_099916405.1">
    <property type="nucleotide sequence ID" value="NZ_PDOB01000019.1"/>
</dbReference>
<gene>
    <name evidence="4" type="ORF">CR103_12930</name>
</gene>
<dbReference type="NCBIfam" id="TIGR03007">
    <property type="entry name" value="pepcterm_ChnLen"/>
    <property type="match status" value="1"/>
</dbReference>
<keyword evidence="1" id="KW-0175">Coiled coil</keyword>
<evidence type="ECO:0000256" key="1">
    <source>
        <dbReference type="SAM" id="Coils"/>
    </source>
</evidence>
<evidence type="ECO:0000256" key="2">
    <source>
        <dbReference type="SAM" id="MobiDB-lite"/>
    </source>
</evidence>
<dbReference type="GO" id="GO:0004713">
    <property type="term" value="F:protein tyrosine kinase activity"/>
    <property type="evidence" value="ECO:0007669"/>
    <property type="project" value="TreeGrafter"/>
</dbReference>
<dbReference type="EMBL" id="PDOB01000019">
    <property type="protein sequence ID" value="PIL39382.1"/>
    <property type="molecule type" value="Genomic_DNA"/>
</dbReference>
<evidence type="ECO:0000313" key="5">
    <source>
        <dbReference type="Proteomes" id="UP000228593"/>
    </source>
</evidence>
<organism evidence="4 5">
    <name type="scientific">Massilia psychrophila</name>
    <dbReference type="NCBI Taxonomy" id="1603353"/>
    <lineage>
        <taxon>Bacteria</taxon>
        <taxon>Pseudomonadati</taxon>
        <taxon>Pseudomonadota</taxon>
        <taxon>Betaproteobacteria</taxon>
        <taxon>Burkholderiales</taxon>
        <taxon>Oxalobacteraceae</taxon>
        <taxon>Telluria group</taxon>
        <taxon>Massilia</taxon>
    </lineage>
</organism>
<feature type="coiled-coil region" evidence="1">
    <location>
        <begin position="161"/>
        <end position="237"/>
    </location>
</feature>
<dbReference type="PANTHER" id="PTHR32309">
    <property type="entry name" value="TYROSINE-PROTEIN KINASE"/>
    <property type="match status" value="1"/>
</dbReference>
<evidence type="ECO:0000313" key="4">
    <source>
        <dbReference type="EMBL" id="PIL39382.1"/>
    </source>
</evidence>
<name>A0A2G8T083_9BURK</name>